<evidence type="ECO:0000313" key="4">
    <source>
        <dbReference type="Proteomes" id="UP000017861"/>
    </source>
</evidence>
<evidence type="ECO:0000313" key="3">
    <source>
        <dbReference type="EMBL" id="ESS64546.1"/>
    </source>
</evidence>
<feature type="chain" id="PRO_5004733912" evidence="2">
    <location>
        <begin position="25"/>
        <end position="344"/>
    </location>
</feature>
<organism evidence="3 4">
    <name type="scientific">Trypanosoma cruzi Dm28c</name>
    <dbReference type="NCBI Taxonomy" id="1416333"/>
    <lineage>
        <taxon>Eukaryota</taxon>
        <taxon>Discoba</taxon>
        <taxon>Euglenozoa</taxon>
        <taxon>Kinetoplastea</taxon>
        <taxon>Metakinetoplastina</taxon>
        <taxon>Trypanosomatida</taxon>
        <taxon>Trypanosomatidae</taxon>
        <taxon>Trypanosoma</taxon>
        <taxon>Schizotrypanum</taxon>
    </lineage>
</organism>
<dbReference type="Proteomes" id="UP000017861">
    <property type="component" value="Unassembled WGS sequence"/>
</dbReference>
<proteinExistence type="predicted"/>
<gene>
    <name evidence="3" type="ORF">TCDM_07382</name>
</gene>
<dbReference type="PROSITE" id="PS51257">
    <property type="entry name" value="PROKAR_LIPOPROTEIN"/>
    <property type="match status" value="1"/>
</dbReference>
<dbReference type="AlphaFoldDB" id="V5DAV6"/>
<name>V5DAV6_TRYCR</name>
<sequence length="344" mass="37361">MTRNRLFFPLLLLLSCSVIVGANATEKKASTPRKAEGVQPQSVSPSSSFPGDGTGVPLKLELGELRDKALLAAKDAFGNTTGAAMQCMQAKTDVEETKKYAEEAKKLFDKIGGDYVSKSAALADAVKASTDAEEALKSCVEAEKAAVDADTAVLAAVLEVLQHSKFWRRDTAVSTEKLANVSKHSANATNEAQKAGIQASKAAEAAKRAAESKKKAAAALDTVKEVVAMAEMLKEKFFENERLQKEKHEAQLEAERRFIQEEVQKKEAEAEKALNRAAAADKRVAELELARQKQSKEQGNEGRGHRRVRRSGSDSSSNYAPAYEPRLLLLPLLSFTLFCFVAWC</sequence>
<dbReference type="OrthoDB" id="252959at2759"/>
<dbReference type="EMBL" id="AYLP01000087">
    <property type="protein sequence ID" value="ESS64546.1"/>
    <property type="molecule type" value="Genomic_DNA"/>
</dbReference>
<feature type="signal peptide" evidence="2">
    <location>
        <begin position="1"/>
        <end position="24"/>
    </location>
</feature>
<feature type="compositionally biased region" description="Basic and acidic residues" evidence="1">
    <location>
        <begin position="290"/>
        <end position="303"/>
    </location>
</feature>
<feature type="region of interest" description="Disordered" evidence="1">
    <location>
        <begin position="290"/>
        <end position="318"/>
    </location>
</feature>
<comment type="caution">
    <text evidence="3">The sequence shown here is derived from an EMBL/GenBank/DDBJ whole genome shotgun (WGS) entry which is preliminary data.</text>
</comment>
<evidence type="ECO:0000256" key="1">
    <source>
        <dbReference type="SAM" id="MobiDB-lite"/>
    </source>
</evidence>
<keyword evidence="2" id="KW-0732">Signal</keyword>
<feature type="compositionally biased region" description="Low complexity" evidence="1">
    <location>
        <begin position="38"/>
        <end position="48"/>
    </location>
</feature>
<dbReference type="VEuPathDB" id="TriTrypDB:TCDM_07382"/>
<reference evidence="3 4" key="1">
    <citation type="journal article" date="2014" name="Genome Announc.">
        <title>Trypanosoma cruzi Clone Dm28c Draft Genome Sequence.</title>
        <authorList>
            <person name="Grisard E.C."/>
            <person name="Teixeira S.M."/>
            <person name="de Almeida L.G."/>
            <person name="Stoco P.H."/>
            <person name="Gerber A.L."/>
            <person name="Talavera-Lopez C."/>
            <person name="Lima O.C."/>
            <person name="Andersson B."/>
            <person name="de Vasconcelos A.T."/>
        </authorList>
    </citation>
    <scope>NUCLEOTIDE SEQUENCE [LARGE SCALE GENOMIC DNA]</scope>
    <source>
        <strain evidence="3 4">Dm28c</strain>
    </source>
</reference>
<accession>V5DAV6</accession>
<protein>
    <submittedName>
        <fullName evidence="3">Mucin-associated surface protein (MASP)</fullName>
    </submittedName>
</protein>
<evidence type="ECO:0000256" key="2">
    <source>
        <dbReference type="SAM" id="SignalP"/>
    </source>
</evidence>
<feature type="region of interest" description="Disordered" evidence="1">
    <location>
        <begin position="28"/>
        <end position="52"/>
    </location>
</feature>